<dbReference type="Gene3D" id="1.20.1250.20">
    <property type="entry name" value="MFS general substrate transporter like domains"/>
    <property type="match status" value="1"/>
</dbReference>
<dbReference type="PANTHER" id="PTHR23534">
    <property type="entry name" value="MFS PERMEASE"/>
    <property type="match status" value="1"/>
</dbReference>
<evidence type="ECO:0000259" key="7">
    <source>
        <dbReference type="PROSITE" id="PS50850"/>
    </source>
</evidence>
<evidence type="ECO:0000313" key="9">
    <source>
        <dbReference type="Proteomes" id="UP000248646"/>
    </source>
</evidence>
<dbReference type="SUPFAM" id="SSF103473">
    <property type="entry name" value="MFS general substrate transporter"/>
    <property type="match status" value="1"/>
</dbReference>
<organism evidence="8 9">
    <name type="scientific">Psychrobacillus insolitus</name>
    <dbReference type="NCBI Taxonomy" id="1461"/>
    <lineage>
        <taxon>Bacteria</taxon>
        <taxon>Bacillati</taxon>
        <taxon>Bacillota</taxon>
        <taxon>Bacilli</taxon>
        <taxon>Bacillales</taxon>
        <taxon>Bacillaceae</taxon>
        <taxon>Psychrobacillus</taxon>
    </lineage>
</organism>
<dbReference type="GO" id="GO:0022857">
    <property type="term" value="F:transmembrane transporter activity"/>
    <property type="evidence" value="ECO:0007669"/>
    <property type="project" value="InterPro"/>
</dbReference>
<feature type="transmembrane region" description="Helical" evidence="6">
    <location>
        <begin position="117"/>
        <end position="138"/>
    </location>
</feature>
<feature type="transmembrane region" description="Helical" evidence="6">
    <location>
        <begin position="150"/>
        <end position="170"/>
    </location>
</feature>
<feature type="transmembrane region" description="Helical" evidence="6">
    <location>
        <begin position="279"/>
        <end position="304"/>
    </location>
</feature>
<evidence type="ECO:0000256" key="4">
    <source>
        <dbReference type="ARBA" id="ARBA00022989"/>
    </source>
</evidence>
<feature type="transmembrane region" description="Helical" evidence="6">
    <location>
        <begin position="62"/>
        <end position="80"/>
    </location>
</feature>
<evidence type="ECO:0000256" key="3">
    <source>
        <dbReference type="ARBA" id="ARBA00022692"/>
    </source>
</evidence>
<name>A0A2W7MKZ8_9BACI</name>
<dbReference type="OrthoDB" id="9776171at2"/>
<accession>A0A2W7MKZ8</accession>
<comment type="caution">
    <text evidence="8">The sequence shown here is derived from an EMBL/GenBank/DDBJ whole genome shotgun (WGS) entry which is preliminary data.</text>
</comment>
<dbReference type="Proteomes" id="UP000248646">
    <property type="component" value="Unassembled WGS sequence"/>
</dbReference>
<dbReference type="RefSeq" id="WP_111438068.1">
    <property type="nucleotide sequence ID" value="NZ_QKZI01000001.1"/>
</dbReference>
<dbReference type="InterPro" id="IPR011701">
    <property type="entry name" value="MFS"/>
</dbReference>
<keyword evidence="9" id="KW-1185">Reference proteome</keyword>
<reference evidence="8 9" key="1">
    <citation type="submission" date="2018-06" db="EMBL/GenBank/DDBJ databases">
        <title>Genomic Encyclopedia of Type Strains, Phase IV (KMG-IV): sequencing the most valuable type-strain genomes for metagenomic binning, comparative biology and taxonomic classification.</title>
        <authorList>
            <person name="Goeker M."/>
        </authorList>
    </citation>
    <scope>NUCLEOTIDE SEQUENCE [LARGE SCALE GENOMIC DNA]</scope>
    <source>
        <strain evidence="8 9">DSM 5</strain>
    </source>
</reference>
<feature type="transmembrane region" description="Helical" evidence="6">
    <location>
        <begin position="190"/>
        <end position="208"/>
    </location>
</feature>
<keyword evidence="5 6" id="KW-0472">Membrane</keyword>
<keyword evidence="3 6" id="KW-0812">Transmembrane</keyword>
<dbReference type="AlphaFoldDB" id="A0A2W7MKZ8"/>
<sequence length="431" mass="44820">MKSKDSVNVEQYVHSPEAQQKLYKRTLLVVVFSQIFGGAGLAAGITVGALLAQEMLGVESVAGLPAALFTLGSALAAFVVGRLSQRFGRRYGLSFGFIAGGIGAIGVIFAASMNSVVLLFLALFVYGAGTSTNLQARYAGTDLASEKQRATAISIAMISTTFGAVAGPNLVTPMGKVATAIGLPALSGPFILAAVAYILAGLTLFIYLRPDPLLVAKAIAVEQEKLEKLDVSSVTKVLQNKVNRIGIFVGATVLILSHVIMVAIMTMTPVHMQNHGSGLSAIGMIIGFHVAAMYLPSLGTGILVDKVGRTFMAIASGVTLAIAGLLAAFAPGDSFIWLMMALVLLGLGWNFGLISGTAIIIDSTNIHNRAKVQGSVDVWVALSGTAGSLLSGVIVAYSSFALLGFIGTYLALLFIPIIIWAHFKGKNQSVS</sequence>
<proteinExistence type="predicted"/>
<dbReference type="InterPro" id="IPR020846">
    <property type="entry name" value="MFS_dom"/>
</dbReference>
<comment type="subcellular location">
    <subcellularLocation>
        <location evidence="1">Cell membrane</location>
        <topology evidence="1">Multi-pass membrane protein</topology>
    </subcellularLocation>
</comment>
<keyword evidence="4 6" id="KW-1133">Transmembrane helix</keyword>
<feature type="transmembrane region" description="Helical" evidence="6">
    <location>
        <begin position="376"/>
        <end position="397"/>
    </location>
</feature>
<evidence type="ECO:0000256" key="5">
    <source>
        <dbReference type="ARBA" id="ARBA00023136"/>
    </source>
</evidence>
<dbReference type="PROSITE" id="PS50850">
    <property type="entry name" value="MFS"/>
    <property type="match status" value="1"/>
</dbReference>
<feature type="transmembrane region" description="Helical" evidence="6">
    <location>
        <begin position="335"/>
        <end position="355"/>
    </location>
</feature>
<dbReference type="Pfam" id="PF07690">
    <property type="entry name" value="MFS_1"/>
    <property type="match status" value="1"/>
</dbReference>
<feature type="transmembrane region" description="Helical" evidence="6">
    <location>
        <begin position="92"/>
        <end position="111"/>
    </location>
</feature>
<keyword evidence="2" id="KW-0813">Transport</keyword>
<evidence type="ECO:0000256" key="2">
    <source>
        <dbReference type="ARBA" id="ARBA00022448"/>
    </source>
</evidence>
<feature type="transmembrane region" description="Helical" evidence="6">
    <location>
        <begin position="245"/>
        <end position="267"/>
    </location>
</feature>
<feature type="transmembrane region" description="Helical" evidence="6">
    <location>
        <begin position="403"/>
        <end position="423"/>
    </location>
</feature>
<feature type="domain" description="Major facilitator superfamily (MFS) profile" evidence="7">
    <location>
        <begin position="26"/>
        <end position="422"/>
    </location>
</feature>
<evidence type="ECO:0000256" key="6">
    <source>
        <dbReference type="SAM" id="Phobius"/>
    </source>
</evidence>
<dbReference type="PANTHER" id="PTHR23534:SF1">
    <property type="entry name" value="MAJOR FACILITATOR SUPERFAMILY PROTEIN"/>
    <property type="match status" value="1"/>
</dbReference>
<feature type="transmembrane region" description="Helical" evidence="6">
    <location>
        <begin position="311"/>
        <end position="329"/>
    </location>
</feature>
<evidence type="ECO:0000256" key="1">
    <source>
        <dbReference type="ARBA" id="ARBA00004651"/>
    </source>
</evidence>
<feature type="transmembrane region" description="Helical" evidence="6">
    <location>
        <begin position="27"/>
        <end position="50"/>
    </location>
</feature>
<protein>
    <submittedName>
        <fullName evidence="8">Sugar phosphate permease</fullName>
    </submittedName>
</protein>
<dbReference type="GO" id="GO:0005886">
    <property type="term" value="C:plasma membrane"/>
    <property type="evidence" value="ECO:0007669"/>
    <property type="project" value="UniProtKB-SubCell"/>
</dbReference>
<gene>
    <name evidence="8" type="ORF">C7437_101535</name>
</gene>
<dbReference type="InterPro" id="IPR036259">
    <property type="entry name" value="MFS_trans_sf"/>
</dbReference>
<dbReference type="EMBL" id="QKZI01000001">
    <property type="protein sequence ID" value="PZX07420.1"/>
    <property type="molecule type" value="Genomic_DNA"/>
</dbReference>
<evidence type="ECO:0000313" key="8">
    <source>
        <dbReference type="EMBL" id="PZX07420.1"/>
    </source>
</evidence>